<dbReference type="SUPFAM" id="SSF90123">
    <property type="entry name" value="ABC transporter transmembrane region"/>
    <property type="match status" value="1"/>
</dbReference>
<dbReference type="InterPro" id="IPR017871">
    <property type="entry name" value="ABC_transporter-like_CS"/>
</dbReference>
<dbReference type="Pfam" id="PF03412">
    <property type="entry name" value="Peptidase_C39"/>
    <property type="match status" value="1"/>
</dbReference>
<dbReference type="InterPro" id="IPR003439">
    <property type="entry name" value="ABC_transporter-like_ATP-bd"/>
</dbReference>
<dbReference type="Pfam" id="PF00664">
    <property type="entry name" value="ABC_membrane"/>
    <property type="match status" value="1"/>
</dbReference>
<dbReference type="Gene3D" id="1.20.1560.10">
    <property type="entry name" value="ABC transporter type 1, transmembrane domain"/>
    <property type="match status" value="1"/>
</dbReference>
<evidence type="ECO:0000256" key="2">
    <source>
        <dbReference type="ARBA" id="ARBA00022692"/>
    </source>
</evidence>
<protein>
    <submittedName>
        <fullName evidence="13">Peptidase domain-containing ABC transporter</fullName>
    </submittedName>
</protein>
<dbReference type="InterPro" id="IPR011527">
    <property type="entry name" value="ABC1_TM_dom"/>
</dbReference>
<feature type="transmembrane region" description="Helical" evidence="9">
    <location>
        <begin position="283"/>
        <end position="305"/>
    </location>
</feature>
<evidence type="ECO:0000256" key="9">
    <source>
        <dbReference type="SAM" id="Phobius"/>
    </source>
</evidence>
<keyword evidence="14" id="KW-1185">Reference proteome</keyword>
<dbReference type="InterPro" id="IPR003593">
    <property type="entry name" value="AAA+_ATPase"/>
</dbReference>
<dbReference type="PROSITE" id="PS50929">
    <property type="entry name" value="ABC_TM1F"/>
    <property type="match status" value="1"/>
</dbReference>
<dbReference type="SUPFAM" id="SSF52540">
    <property type="entry name" value="P-loop containing nucleoside triphosphate hydrolases"/>
    <property type="match status" value="1"/>
</dbReference>
<keyword evidence="3" id="KW-0547">Nucleotide-binding</keyword>
<evidence type="ECO:0000256" key="5">
    <source>
        <dbReference type="ARBA" id="ARBA00022927"/>
    </source>
</evidence>
<comment type="subcellular location">
    <subcellularLocation>
        <location evidence="1">Cell membrane</location>
        <topology evidence="1">Multi-pass membrane protein</topology>
    </subcellularLocation>
</comment>
<evidence type="ECO:0000256" key="1">
    <source>
        <dbReference type="ARBA" id="ARBA00004651"/>
    </source>
</evidence>
<evidence type="ECO:0000256" key="8">
    <source>
        <dbReference type="ARBA" id="ARBA00043264"/>
    </source>
</evidence>
<dbReference type="Pfam" id="PF00005">
    <property type="entry name" value="ABC_tran"/>
    <property type="match status" value="1"/>
</dbReference>
<keyword evidence="6 9" id="KW-1133">Transmembrane helix</keyword>
<dbReference type="InterPro" id="IPR036640">
    <property type="entry name" value="ABC1_TM_sf"/>
</dbReference>
<dbReference type="InterPro" id="IPR005074">
    <property type="entry name" value="Peptidase_C39"/>
</dbReference>
<evidence type="ECO:0000256" key="4">
    <source>
        <dbReference type="ARBA" id="ARBA00022840"/>
    </source>
</evidence>
<organism evidence="13 14">
    <name type="scientific">Joostella atrarenae</name>
    <dbReference type="NCBI Taxonomy" id="679257"/>
    <lineage>
        <taxon>Bacteria</taxon>
        <taxon>Pseudomonadati</taxon>
        <taxon>Bacteroidota</taxon>
        <taxon>Flavobacteriia</taxon>
        <taxon>Flavobacteriales</taxon>
        <taxon>Flavobacteriaceae</taxon>
        <taxon>Joostella</taxon>
    </lineage>
</organism>
<dbReference type="EMBL" id="JAETXX010000016">
    <property type="protein sequence ID" value="MCF8716352.1"/>
    <property type="molecule type" value="Genomic_DNA"/>
</dbReference>
<keyword evidence="5" id="KW-0653">Protein transport</keyword>
<feature type="transmembrane region" description="Helical" evidence="9">
    <location>
        <begin position="210"/>
        <end position="236"/>
    </location>
</feature>
<comment type="caution">
    <text evidence="13">The sequence shown here is derived from an EMBL/GenBank/DDBJ whole genome shotgun (WGS) entry which is preliminary data.</text>
</comment>
<dbReference type="RefSeq" id="WP_236960694.1">
    <property type="nucleotide sequence ID" value="NZ_JAETXX010000016.1"/>
</dbReference>
<evidence type="ECO:0000313" key="14">
    <source>
        <dbReference type="Proteomes" id="UP000829517"/>
    </source>
</evidence>
<evidence type="ECO:0000256" key="3">
    <source>
        <dbReference type="ARBA" id="ARBA00022741"/>
    </source>
</evidence>
<evidence type="ECO:0000259" key="10">
    <source>
        <dbReference type="PROSITE" id="PS50893"/>
    </source>
</evidence>
<dbReference type="PROSITE" id="PS00211">
    <property type="entry name" value="ABC_TRANSPORTER_1"/>
    <property type="match status" value="1"/>
</dbReference>
<dbReference type="SMART" id="SM00382">
    <property type="entry name" value="AAA"/>
    <property type="match status" value="1"/>
</dbReference>
<evidence type="ECO:0000259" key="11">
    <source>
        <dbReference type="PROSITE" id="PS50929"/>
    </source>
</evidence>
<gene>
    <name evidence="13" type="ORF">JM658_16095</name>
</gene>
<dbReference type="PANTHER" id="PTHR24221:SF654">
    <property type="entry name" value="ATP-BINDING CASSETTE SUB-FAMILY B MEMBER 6"/>
    <property type="match status" value="1"/>
</dbReference>
<dbReference type="Gene3D" id="3.90.70.10">
    <property type="entry name" value="Cysteine proteinases"/>
    <property type="match status" value="1"/>
</dbReference>
<proteinExistence type="predicted"/>
<evidence type="ECO:0000256" key="7">
    <source>
        <dbReference type="ARBA" id="ARBA00023136"/>
    </source>
</evidence>
<sequence length="733" mass="84475">MTLKPFPFYRQMDQMDCGPTCLRMIAKYHGKEYSIDLLRRYTEVTREGASLGDLAEAAEKIGYRTLAVQLNYKSLKEEVPFPCIVYWHRRHFVIVYKIKKNKIYVADPAHGLIKYSISDFCKGWLASFQDIQEEGYALLLETTPKFYEMEFEEKKKYNFNFLFWYFKPYKKYIIQLLLGLIIGSLLQLIFPFLTQAVVDYGINYQNINFIYLILIAQLVLFLSQTSVDIIRGWILLHMTSRINISLISDFLIKLMRLPISFFDSKNVGDIIQRIYDHDRIQDFLSSTTLNTLFSAFSLIIFGFVLAYYSMLIFSIFFIGSLIYIIWTLLFLKKREKLDYMRFSQSSDNQSSIYQLISGMQEIKLNGSERRRRWEWEVIQIKLFKVSMKGLALSQIQNIGGQFFNELKNILITFIAAKSVINGDLTLGMMLSIQYIIGQLKLPINNFITFIQAGQDAKISVERLAEIHNIEDESNSENEKLKALPKSDSILIKKLSFRYGGKRSPYVLKDLNFQIPKGKITAIVGSSGSGKTTLIKLLLKFYNPTKGEIFIGNVNFKNIDINFWRRNCGSVMQDGFLFDDTIIRNITESDSERTVDRDRLFRSVDIANIGGFIEKLPLGFNSKIGISGTNISGGQKQRILISRAVYKNPKFIFFDEATSALDANNEKIIMNKLEEFYHGKTVVIAAHRLSTVKNAHQIIVLDNGKIAEIGNHRELIVKKGLYFTLVKNQLDLGG</sequence>
<evidence type="ECO:0000259" key="12">
    <source>
        <dbReference type="PROSITE" id="PS50990"/>
    </source>
</evidence>
<evidence type="ECO:0000256" key="6">
    <source>
        <dbReference type="ARBA" id="ARBA00022989"/>
    </source>
</evidence>
<feature type="domain" description="ABC transporter" evidence="10">
    <location>
        <begin position="489"/>
        <end position="727"/>
    </location>
</feature>
<keyword evidence="2 9" id="KW-0812">Transmembrane</keyword>
<feature type="transmembrane region" description="Helical" evidence="9">
    <location>
        <begin position="172"/>
        <end position="190"/>
    </location>
</feature>
<keyword evidence="8" id="KW-0080">Bacteriocin transport</keyword>
<dbReference type="PROSITE" id="PS50990">
    <property type="entry name" value="PEPTIDASE_C39"/>
    <property type="match status" value="1"/>
</dbReference>
<dbReference type="PANTHER" id="PTHR24221">
    <property type="entry name" value="ATP-BINDING CASSETTE SUB-FAMILY B"/>
    <property type="match status" value="1"/>
</dbReference>
<feature type="transmembrane region" description="Helical" evidence="9">
    <location>
        <begin position="311"/>
        <end position="331"/>
    </location>
</feature>
<keyword evidence="7 9" id="KW-0472">Membrane</keyword>
<dbReference type="Proteomes" id="UP000829517">
    <property type="component" value="Unassembled WGS sequence"/>
</dbReference>
<dbReference type="Gene3D" id="3.40.50.300">
    <property type="entry name" value="P-loop containing nucleotide triphosphate hydrolases"/>
    <property type="match status" value="1"/>
</dbReference>
<dbReference type="InterPro" id="IPR039421">
    <property type="entry name" value="Type_1_exporter"/>
</dbReference>
<reference evidence="13 14" key="1">
    <citation type="submission" date="2021-01" db="EMBL/GenBank/DDBJ databases">
        <title>Genome sequencing of Joostella atrarenae M1-2 (= KCTC 23194).</title>
        <authorList>
            <person name="Zakaria M.R."/>
            <person name="Lam M.Q."/>
            <person name="Chong C.S."/>
        </authorList>
    </citation>
    <scope>NUCLEOTIDE SEQUENCE [LARGE SCALE GENOMIC DNA]</scope>
    <source>
        <strain evidence="13 14">M1-2</strain>
    </source>
</reference>
<accession>A0ABS9J7G5</accession>
<dbReference type="PROSITE" id="PS50893">
    <property type="entry name" value="ABC_TRANSPORTER_2"/>
    <property type="match status" value="1"/>
</dbReference>
<name>A0ABS9J7G5_9FLAO</name>
<dbReference type="CDD" id="cd02418">
    <property type="entry name" value="Peptidase_C39B"/>
    <property type="match status" value="1"/>
</dbReference>
<keyword evidence="4" id="KW-0067">ATP-binding</keyword>
<evidence type="ECO:0000313" key="13">
    <source>
        <dbReference type="EMBL" id="MCF8716352.1"/>
    </source>
</evidence>
<dbReference type="CDD" id="cd18571">
    <property type="entry name" value="ABC_6TM_peptidase_like"/>
    <property type="match status" value="1"/>
</dbReference>
<feature type="domain" description="Peptidase C39" evidence="12">
    <location>
        <begin position="11"/>
        <end position="131"/>
    </location>
</feature>
<keyword evidence="5" id="KW-0813">Transport</keyword>
<feature type="domain" description="ABC transmembrane type-1" evidence="11">
    <location>
        <begin position="174"/>
        <end position="455"/>
    </location>
</feature>
<dbReference type="InterPro" id="IPR027417">
    <property type="entry name" value="P-loop_NTPase"/>
</dbReference>